<accession>A0ABR9GEB9</accession>
<dbReference type="Pfam" id="PF14119">
    <property type="entry name" value="DUF4288"/>
    <property type="match status" value="1"/>
</dbReference>
<gene>
    <name evidence="1" type="ORF">IGX34_18430</name>
</gene>
<keyword evidence="2" id="KW-1185">Reference proteome</keyword>
<evidence type="ECO:0000313" key="2">
    <source>
        <dbReference type="Proteomes" id="UP000651010"/>
    </source>
</evidence>
<proteinExistence type="predicted"/>
<dbReference type="InterPro" id="IPR025630">
    <property type="entry name" value="DUF4288"/>
</dbReference>
<reference evidence="1 2" key="1">
    <citation type="submission" date="2020-09" db="EMBL/GenBank/DDBJ databases">
        <title>Dyella sp. 7MK23 isolated from forest soil.</title>
        <authorList>
            <person name="Fu J."/>
        </authorList>
    </citation>
    <scope>NUCLEOTIDE SEQUENCE [LARGE SCALE GENOMIC DNA]</scope>
    <source>
        <strain evidence="1 2">7MK23</strain>
    </source>
</reference>
<dbReference type="RefSeq" id="WP_192557209.1">
    <property type="nucleotide sequence ID" value="NZ_JACZZA010000013.1"/>
</dbReference>
<evidence type="ECO:0000313" key="1">
    <source>
        <dbReference type="EMBL" id="MBE1162366.1"/>
    </source>
</evidence>
<name>A0ABR9GEB9_9GAMM</name>
<sequence>MPENQRTPSSPYCRDTSPVGWYVGSYLIRFVELDATGNDDAEGEFLVWENTIIVRAESFDEAYKKVEAKAMLDTETYEGGPEGVPVRWIFEGISNLIPIYEPLEDGAEIMWSEHAAMKLGKLRSMVSSVDALRGDAKDAERATLK</sequence>
<protein>
    <submittedName>
        <fullName evidence="1">DUF4288 domain-containing protein</fullName>
    </submittedName>
</protein>
<dbReference type="EMBL" id="JACZZA010000013">
    <property type="protein sequence ID" value="MBE1162366.1"/>
    <property type="molecule type" value="Genomic_DNA"/>
</dbReference>
<comment type="caution">
    <text evidence="1">The sequence shown here is derived from an EMBL/GenBank/DDBJ whole genome shotgun (WGS) entry which is preliminary data.</text>
</comment>
<organism evidence="1 2">
    <name type="scientific">Dyella acidiphila</name>
    <dbReference type="NCBI Taxonomy" id="2775866"/>
    <lineage>
        <taxon>Bacteria</taxon>
        <taxon>Pseudomonadati</taxon>
        <taxon>Pseudomonadota</taxon>
        <taxon>Gammaproteobacteria</taxon>
        <taxon>Lysobacterales</taxon>
        <taxon>Rhodanobacteraceae</taxon>
        <taxon>Dyella</taxon>
    </lineage>
</organism>
<dbReference type="Proteomes" id="UP000651010">
    <property type="component" value="Unassembled WGS sequence"/>
</dbReference>